<dbReference type="EMBL" id="JAYKXP010000127">
    <property type="protein sequence ID" value="KAK7024295.1"/>
    <property type="molecule type" value="Genomic_DNA"/>
</dbReference>
<dbReference type="Gene3D" id="1.25.40.1040">
    <property type="match status" value="1"/>
</dbReference>
<dbReference type="GO" id="GO:0005737">
    <property type="term" value="C:cytoplasm"/>
    <property type="evidence" value="ECO:0007669"/>
    <property type="project" value="UniProtKB-SubCell"/>
</dbReference>
<gene>
    <name evidence="5" type="primary">RNA14_11</name>
    <name evidence="5" type="ORF">VNI00_016419</name>
</gene>
<evidence type="ECO:0000313" key="6">
    <source>
        <dbReference type="Proteomes" id="UP001383192"/>
    </source>
</evidence>
<feature type="domain" description="Suppressor of forked" evidence="4">
    <location>
        <begin position="15"/>
        <end position="506"/>
    </location>
</feature>
<dbReference type="GO" id="GO:0180010">
    <property type="term" value="P:co-transcriptional mRNA 3'-end processing, cleavage and polyadenylation pathway"/>
    <property type="evidence" value="ECO:0007669"/>
    <property type="project" value="UniProtKB-UniRule"/>
</dbReference>
<comment type="caution">
    <text evidence="5">The sequence shown here is derived from an EMBL/GenBank/DDBJ whole genome shotgun (WGS) entry which is preliminary data.</text>
</comment>
<proteinExistence type="predicted"/>
<evidence type="ECO:0000259" key="4">
    <source>
        <dbReference type="Pfam" id="PF05843"/>
    </source>
</evidence>
<dbReference type="InterPro" id="IPR008847">
    <property type="entry name" value="Suf"/>
</dbReference>
<dbReference type="InterPro" id="IPR011990">
    <property type="entry name" value="TPR-like_helical_dom_sf"/>
</dbReference>
<keyword evidence="3" id="KW-0963">Cytoplasm</keyword>
<evidence type="ECO:0000256" key="1">
    <source>
        <dbReference type="ARBA" id="ARBA00022737"/>
    </source>
</evidence>
<dbReference type="SUPFAM" id="SSF48452">
    <property type="entry name" value="TPR-like"/>
    <property type="match status" value="1"/>
</dbReference>
<dbReference type="PANTHER" id="PTHR19980">
    <property type="entry name" value="RNA CLEAVAGE STIMULATION FACTOR"/>
    <property type="match status" value="1"/>
</dbReference>
<evidence type="ECO:0000313" key="5">
    <source>
        <dbReference type="EMBL" id="KAK7024295.1"/>
    </source>
</evidence>
<dbReference type="Pfam" id="PF05843">
    <property type="entry name" value="Suf"/>
    <property type="match status" value="1"/>
</dbReference>
<dbReference type="Proteomes" id="UP001383192">
    <property type="component" value="Unassembled WGS sequence"/>
</dbReference>
<keyword evidence="6" id="KW-1185">Reference proteome</keyword>
<dbReference type="InterPro" id="IPR045243">
    <property type="entry name" value="Rna14-like"/>
</dbReference>
<reference evidence="5 6" key="1">
    <citation type="submission" date="2024-01" db="EMBL/GenBank/DDBJ databases">
        <title>A draft genome for a cacao thread blight-causing isolate of Paramarasmius palmivorus.</title>
        <authorList>
            <person name="Baruah I.K."/>
            <person name="Bukari Y."/>
            <person name="Amoako-Attah I."/>
            <person name="Meinhardt L.W."/>
            <person name="Bailey B.A."/>
            <person name="Cohen S.P."/>
        </authorList>
    </citation>
    <scope>NUCLEOTIDE SEQUENCE [LARGE SCALE GENOMIC DNA]</scope>
    <source>
        <strain evidence="5 6">GH-12</strain>
    </source>
</reference>
<evidence type="ECO:0000256" key="3">
    <source>
        <dbReference type="RuleBase" id="RU369035"/>
    </source>
</evidence>
<keyword evidence="3" id="KW-0507">mRNA processing</keyword>
<dbReference type="GO" id="GO:0003729">
    <property type="term" value="F:mRNA binding"/>
    <property type="evidence" value="ECO:0007669"/>
    <property type="project" value="TreeGrafter"/>
</dbReference>
<organism evidence="5 6">
    <name type="scientific">Paramarasmius palmivorus</name>
    <dbReference type="NCBI Taxonomy" id="297713"/>
    <lineage>
        <taxon>Eukaryota</taxon>
        <taxon>Fungi</taxon>
        <taxon>Dikarya</taxon>
        <taxon>Basidiomycota</taxon>
        <taxon>Agaricomycotina</taxon>
        <taxon>Agaricomycetes</taxon>
        <taxon>Agaricomycetidae</taxon>
        <taxon>Agaricales</taxon>
        <taxon>Marasmiineae</taxon>
        <taxon>Marasmiaceae</taxon>
        <taxon>Paramarasmius</taxon>
    </lineage>
</organism>
<protein>
    <recommendedName>
        <fullName evidence="3">mRNA 3'-end-processing protein RNA14</fullName>
    </recommendedName>
</protein>
<evidence type="ECO:0000256" key="2">
    <source>
        <dbReference type="ARBA" id="ARBA00023242"/>
    </source>
</evidence>
<accession>A0AAW0BE72</accession>
<keyword evidence="1" id="KW-0677">Repeat</keyword>
<dbReference type="AlphaFoldDB" id="A0AAW0BE72"/>
<name>A0AAW0BE72_9AGAR</name>
<sequence length="548" mass="63199">MNSFPSQNPGSASEVNEILQHLKEHPHEVEDWSRVLSFAEHSHGPQSLKIYDAALKSFPCNPAIQLAYIIKATSNGDHRKLEQYFKLCLEKSTPSIELCNLYLDFVRENRSDILLDSYKDVLDIVGHEVESCEIWDQYLMLLQQVGKCQALRETLHRVVKTPLRNLPEFWERVTAFEYEHEHEHTDAEEVLEELLTGHVRALAVLRDYQLSMELVHPVTTSNSTSLSSLPLSPDSPWGEKLVERWIDYLKWEEGDPLELQGNDSVAFMKRLRTAYGKATCKMWFYPEIWDIVYRGWMKMNHPDEALIQLHRGLSANPTSPLLTFSLASALEARGDPHSGREVYEGVLRALRNSLDSNGSSFLQEKVSGLRRDLGLAYISYMRFANRTRGMNAVRSVFSSAQSDAPLTPWVVYEAAAKMEYVHDGDDGLARATEIFEAGMAHFRNDSGYITCYLEWLISVDDRNNVKILINTVVDHFPATIGLQLWERWLRYAYLSGDFDYLLDTEKLVRIYRTELDELQPSLPITRIPTRRIRNRASDDWEEEEFEES</sequence>
<keyword evidence="2 3" id="KW-0539">Nucleus</keyword>
<dbReference type="GO" id="GO:0005634">
    <property type="term" value="C:nucleus"/>
    <property type="evidence" value="ECO:0007669"/>
    <property type="project" value="UniProtKB-SubCell"/>
</dbReference>
<comment type="subcellular location">
    <subcellularLocation>
        <location evidence="3">Nucleus</location>
    </subcellularLocation>
    <subcellularLocation>
        <location evidence="3">Cytoplasm</location>
    </subcellularLocation>
    <text evidence="3">Nucleus and/or cytoplasm.</text>
</comment>
<dbReference type="PANTHER" id="PTHR19980:SF0">
    <property type="entry name" value="CLEAVAGE STIMULATION FACTOR SUBUNIT 3"/>
    <property type="match status" value="1"/>
</dbReference>
<comment type="function">
    <text evidence="3">Component of the cleavage factor IA (CFIA) complex, which is involved in the endonucleolytic cleavage during polyadenylation-dependent pre-mRNA 3'-end formation.</text>
</comment>